<dbReference type="PROSITE" id="PS50048">
    <property type="entry name" value="ZN2_CY6_FUNGAL_2"/>
    <property type="match status" value="1"/>
</dbReference>
<evidence type="ECO:0000256" key="1">
    <source>
        <dbReference type="ARBA" id="ARBA00023015"/>
    </source>
</evidence>
<name>A0ABR4IEJ4_9EURO</name>
<dbReference type="InterPro" id="IPR036864">
    <property type="entry name" value="Zn2-C6_fun-type_DNA-bd_sf"/>
</dbReference>
<evidence type="ECO:0000313" key="7">
    <source>
        <dbReference type="Proteomes" id="UP001610446"/>
    </source>
</evidence>
<keyword evidence="3" id="KW-0804">Transcription</keyword>
<dbReference type="Proteomes" id="UP001610446">
    <property type="component" value="Unassembled WGS sequence"/>
</dbReference>
<dbReference type="InterPro" id="IPR001138">
    <property type="entry name" value="Zn2Cys6_DnaBD"/>
</dbReference>
<evidence type="ECO:0000256" key="2">
    <source>
        <dbReference type="ARBA" id="ARBA00023125"/>
    </source>
</evidence>
<protein>
    <recommendedName>
        <fullName evidence="5">Zn(2)-C6 fungal-type domain-containing protein</fullName>
    </recommendedName>
</protein>
<keyword evidence="7" id="KW-1185">Reference proteome</keyword>
<dbReference type="PANTHER" id="PTHR47424">
    <property type="entry name" value="REGULATORY PROTEIN GAL4"/>
    <property type="match status" value="1"/>
</dbReference>
<keyword evidence="4" id="KW-0539">Nucleus</keyword>
<reference evidence="6 7" key="1">
    <citation type="submission" date="2024-07" db="EMBL/GenBank/DDBJ databases">
        <title>Section-level genome sequencing and comparative genomics of Aspergillus sections Usti and Cavernicolus.</title>
        <authorList>
            <consortium name="Lawrence Berkeley National Laboratory"/>
            <person name="Nybo J.L."/>
            <person name="Vesth T.C."/>
            <person name="Theobald S."/>
            <person name="Frisvad J.C."/>
            <person name="Larsen T.O."/>
            <person name="Kjaerboelling I."/>
            <person name="Rothschild-Mancinelli K."/>
            <person name="Lyhne E.K."/>
            <person name="Kogle M.E."/>
            <person name="Barry K."/>
            <person name="Clum A."/>
            <person name="Na H."/>
            <person name="Ledsgaard L."/>
            <person name="Lin J."/>
            <person name="Lipzen A."/>
            <person name="Kuo A."/>
            <person name="Riley R."/>
            <person name="Mondo S."/>
            <person name="Labutti K."/>
            <person name="Haridas S."/>
            <person name="Pangalinan J."/>
            <person name="Salamov A.A."/>
            <person name="Simmons B.A."/>
            <person name="Magnuson J.K."/>
            <person name="Chen J."/>
            <person name="Drula E."/>
            <person name="Henrissat B."/>
            <person name="Wiebenga A."/>
            <person name="Lubbers R.J."/>
            <person name="Gomes A.C."/>
            <person name="Makela M.R."/>
            <person name="Stajich J."/>
            <person name="Grigoriev I.V."/>
            <person name="Mortensen U.H."/>
            <person name="De Vries R.P."/>
            <person name="Baker S.E."/>
            <person name="Andersen M.R."/>
        </authorList>
    </citation>
    <scope>NUCLEOTIDE SEQUENCE [LARGE SCALE GENOMIC DNA]</scope>
    <source>
        <strain evidence="6 7">CBS 123904</strain>
    </source>
</reference>
<dbReference type="PANTHER" id="PTHR47424:SF15">
    <property type="entry name" value="ZN(II)2CYS6 TRANSCRIPTION FACTOR (EUROFUNG)"/>
    <property type="match status" value="1"/>
</dbReference>
<dbReference type="Pfam" id="PF00172">
    <property type="entry name" value="Zn_clus"/>
    <property type="match status" value="1"/>
</dbReference>
<dbReference type="CDD" id="cd12148">
    <property type="entry name" value="fungal_TF_MHR"/>
    <property type="match status" value="1"/>
</dbReference>
<keyword evidence="1" id="KW-0805">Transcription regulation</keyword>
<evidence type="ECO:0000256" key="3">
    <source>
        <dbReference type="ARBA" id="ARBA00023163"/>
    </source>
</evidence>
<dbReference type="Gene3D" id="4.10.240.10">
    <property type="entry name" value="Zn(2)-C6 fungal-type DNA-binding domain"/>
    <property type="match status" value="1"/>
</dbReference>
<organism evidence="6 7">
    <name type="scientific">Aspergillus pseudoustus</name>
    <dbReference type="NCBI Taxonomy" id="1810923"/>
    <lineage>
        <taxon>Eukaryota</taxon>
        <taxon>Fungi</taxon>
        <taxon>Dikarya</taxon>
        <taxon>Ascomycota</taxon>
        <taxon>Pezizomycotina</taxon>
        <taxon>Eurotiomycetes</taxon>
        <taxon>Eurotiomycetidae</taxon>
        <taxon>Eurotiales</taxon>
        <taxon>Aspergillaceae</taxon>
        <taxon>Aspergillus</taxon>
        <taxon>Aspergillus subgen. Nidulantes</taxon>
    </lineage>
</organism>
<dbReference type="SMART" id="SM00066">
    <property type="entry name" value="GAL4"/>
    <property type="match status" value="1"/>
</dbReference>
<dbReference type="EMBL" id="JBFXLU010000477">
    <property type="protein sequence ID" value="KAL2825689.1"/>
    <property type="molecule type" value="Genomic_DNA"/>
</dbReference>
<dbReference type="CDD" id="cd00067">
    <property type="entry name" value="GAL4"/>
    <property type="match status" value="1"/>
</dbReference>
<dbReference type="PROSITE" id="PS00463">
    <property type="entry name" value="ZN2_CY6_FUNGAL_1"/>
    <property type="match status" value="1"/>
</dbReference>
<evidence type="ECO:0000259" key="5">
    <source>
        <dbReference type="PROSITE" id="PS50048"/>
    </source>
</evidence>
<sequence length="558" mass="61639">MASQSLSRPERATVRRHVFKACEGCRQQKTRCSGESPCARCLKLSLPCIIRSVARQRRDLPRDSAKEECPNALAMALKSVRIRNQTTGKTAVYGPTSTVALLHLIARQSRANPSPQIGPLPAVIDSELSIDAFNYDPILAPPYQCSLALEGSLAPPLCMTSIPNNILQFFLERYVATAWKLLPVQSPTQLQAVYTSSYRALSANSAPPILYPIILYQLAMGSLCTVQGDLAHMLAQESELFVSAGGYLSDELELQLNILMIILVYAQYHSEIGNFDKAYSMLGHIAGRVYSTGLHIEPRSAAVNWLLRVLVSQESCVCVALGRPPILNPNLTVSSEGQPADPDFATGLFSIIKSILSANYEAKTTFDETCHMMWSTHSQLMSFWEEQEPILQFAHASPSSPRYVAERMSLDMILYQYAVIANFKPFLLYLGYSHIVNREGKSPAASPETEYSTTDKKDPMVEKALEIILASAKNIISMIFGICQRGTVAKDLPMNSFFLQTACVSLVAYGLWCGDPTVVWESIDTGIKCLEELQYQRVGAMRLAAVRACIDQSGLRRD</sequence>
<gene>
    <name evidence="6" type="ORF">BJY01DRAFT_241503</name>
</gene>
<comment type="caution">
    <text evidence="6">The sequence shown here is derived from an EMBL/GenBank/DDBJ whole genome shotgun (WGS) entry which is preliminary data.</text>
</comment>
<feature type="domain" description="Zn(2)-C6 fungal-type" evidence="5">
    <location>
        <begin position="21"/>
        <end position="50"/>
    </location>
</feature>
<keyword evidence="2" id="KW-0238">DNA-binding</keyword>
<accession>A0ABR4IEJ4</accession>
<evidence type="ECO:0000256" key="4">
    <source>
        <dbReference type="ARBA" id="ARBA00023242"/>
    </source>
</evidence>
<proteinExistence type="predicted"/>
<dbReference type="InterPro" id="IPR051127">
    <property type="entry name" value="Fungal_SecMet_Regulators"/>
</dbReference>
<dbReference type="SUPFAM" id="SSF57701">
    <property type="entry name" value="Zn2/Cys6 DNA-binding domain"/>
    <property type="match status" value="1"/>
</dbReference>
<evidence type="ECO:0000313" key="6">
    <source>
        <dbReference type="EMBL" id="KAL2825689.1"/>
    </source>
</evidence>